<dbReference type="InterPro" id="IPR003690">
    <property type="entry name" value="MTERF"/>
</dbReference>
<dbReference type="PANTHER" id="PTHR13068:SF112">
    <property type="entry name" value="TRANSCRIPTION TERMINATION FACTOR 3, MITOCHONDRIAL"/>
    <property type="match status" value="1"/>
</dbReference>
<sequence length="414" mass="46606">MASSACTRTSIIKGMALLNAVVNSKNVLITQQCRVGVGYLASCNRRGCHKTNTTASAREMKPSSSDISKTPMREDVPFNDGTLQQASLSDKGENLPSLREKSNGVKLDVGEVDIDLDELVDRLPKQELDLSEIRPVLKTSFTLAAYVNESTCLQHLVKMGVDLHKCEKTKGAADLLVALDFEKDVKVYIQFLSDIGLTGMETGAFISQNPLILKEDLDDLQIRLNYFHSKKFTTEAITRIAIVAPRVLSMTTRQIDGKLGYIQKDFHLSGNEVRSVVTTAPKILLWPVEKIKVLRFTVQEECGFSKLEMKQMLLLNPKIWMTGNHQFKLKFDYLHNTMGISHSKLVQWPNILHSRQFIVKQRHLFLSFLGRNQYDHTKPNYVSLKALVSGTDGKFCSNIAKVSLEEFHVFLKTL</sequence>
<dbReference type="PANTHER" id="PTHR13068">
    <property type="entry name" value="CGI-12 PROTEIN-RELATED"/>
    <property type="match status" value="1"/>
</dbReference>
<keyword evidence="2" id="KW-0809">Transit peptide</keyword>
<accession>A0ABM1E9B9</accession>
<dbReference type="GeneID" id="106810037"/>
<organism evidence="4 5">
    <name type="scientific">Priapulus caudatus</name>
    <name type="common">Priapulid worm</name>
    <dbReference type="NCBI Taxonomy" id="37621"/>
    <lineage>
        <taxon>Eukaryota</taxon>
        <taxon>Metazoa</taxon>
        <taxon>Ecdysozoa</taxon>
        <taxon>Scalidophora</taxon>
        <taxon>Priapulida</taxon>
        <taxon>Priapulimorpha</taxon>
        <taxon>Priapulimorphida</taxon>
        <taxon>Priapulidae</taxon>
        <taxon>Priapulus</taxon>
    </lineage>
</organism>
<keyword evidence="4" id="KW-1185">Reference proteome</keyword>
<gene>
    <name evidence="5" type="primary">LOC106810037</name>
</gene>
<dbReference type="InterPro" id="IPR038538">
    <property type="entry name" value="MTERF_sf"/>
</dbReference>
<dbReference type="Gene3D" id="1.25.70.10">
    <property type="entry name" value="Transcription termination factor 3, mitochondrial"/>
    <property type="match status" value="1"/>
</dbReference>
<comment type="similarity">
    <text evidence="1">Belongs to the mTERF family.</text>
</comment>
<dbReference type="RefSeq" id="XP_014668790.1">
    <property type="nucleotide sequence ID" value="XM_014813304.1"/>
</dbReference>
<evidence type="ECO:0000313" key="4">
    <source>
        <dbReference type="Proteomes" id="UP000695022"/>
    </source>
</evidence>
<evidence type="ECO:0000256" key="1">
    <source>
        <dbReference type="ARBA" id="ARBA00007692"/>
    </source>
</evidence>
<feature type="region of interest" description="Disordered" evidence="3">
    <location>
        <begin position="54"/>
        <end position="97"/>
    </location>
</feature>
<name>A0ABM1E9B9_PRICU</name>
<feature type="compositionally biased region" description="Polar residues" evidence="3">
    <location>
        <begin position="54"/>
        <end position="68"/>
    </location>
</feature>
<evidence type="ECO:0000256" key="3">
    <source>
        <dbReference type="SAM" id="MobiDB-lite"/>
    </source>
</evidence>
<dbReference type="Pfam" id="PF02536">
    <property type="entry name" value="mTERF"/>
    <property type="match status" value="1"/>
</dbReference>
<evidence type="ECO:0000256" key="2">
    <source>
        <dbReference type="ARBA" id="ARBA00022946"/>
    </source>
</evidence>
<reference evidence="5" key="1">
    <citation type="submission" date="2025-08" db="UniProtKB">
        <authorList>
            <consortium name="RefSeq"/>
        </authorList>
    </citation>
    <scope>IDENTIFICATION</scope>
</reference>
<dbReference type="SMART" id="SM00733">
    <property type="entry name" value="Mterf"/>
    <property type="match status" value="5"/>
</dbReference>
<dbReference type="Proteomes" id="UP000695022">
    <property type="component" value="Unplaced"/>
</dbReference>
<protein>
    <submittedName>
        <fullName evidence="5">Transcription termination factor 3, mitochondrial-like</fullName>
    </submittedName>
</protein>
<proteinExistence type="inferred from homology"/>
<evidence type="ECO:0000313" key="5">
    <source>
        <dbReference type="RefSeq" id="XP_014668790.1"/>
    </source>
</evidence>